<gene>
    <name evidence="4" type="ORF">MNV_1610023</name>
</gene>
<dbReference type="GO" id="GO:0016491">
    <property type="term" value="F:oxidoreductase activity"/>
    <property type="evidence" value="ECO:0007669"/>
    <property type="project" value="UniProtKB-KW"/>
</dbReference>
<dbReference type="EMBL" id="FZMP01000070">
    <property type="protein sequence ID" value="SNQ60119.1"/>
    <property type="molecule type" value="Genomic_DNA"/>
</dbReference>
<proteinExistence type="inferred from homology"/>
<dbReference type="Proteomes" id="UP000218615">
    <property type="component" value="Unassembled WGS sequence"/>
</dbReference>
<dbReference type="Gene3D" id="3.40.109.10">
    <property type="entry name" value="NADH Oxidase"/>
    <property type="match status" value="1"/>
</dbReference>
<evidence type="ECO:0000313" key="4">
    <source>
        <dbReference type="EMBL" id="SNQ60119.1"/>
    </source>
</evidence>
<sequence length="172" mass="19002">MECLETIKGRRSIRRFKDTPVEKETIEELLSAAQMAPSAGNLQARDFVVVMDKITKQKLAKAALDQSFIDQAPVAIVAIANIERSFRIYRSRGELYAIQDATAAIMNLLLAAHSKGLATCWVGAFDEYAVSELLGLPQRATPVAIIPVGYSDEKPAATPRMGLEKVVHWETW</sequence>
<dbReference type="PANTHER" id="PTHR43673:SF10">
    <property type="entry name" value="NADH DEHYDROGENASE_NAD(P)H NITROREDUCTASE XCC3605-RELATED"/>
    <property type="match status" value="1"/>
</dbReference>
<dbReference type="InterPro" id="IPR000415">
    <property type="entry name" value="Nitroreductase-like"/>
</dbReference>
<organism evidence="4 5">
    <name type="scientific">Candidatus Methanoperedens nitratireducens</name>
    <dbReference type="NCBI Taxonomy" id="1392998"/>
    <lineage>
        <taxon>Archaea</taxon>
        <taxon>Methanobacteriati</taxon>
        <taxon>Methanobacteriota</taxon>
        <taxon>Stenosarchaea group</taxon>
        <taxon>Methanomicrobia</taxon>
        <taxon>Methanosarcinales</taxon>
        <taxon>ANME-2 cluster</taxon>
        <taxon>Candidatus Methanoperedentaceae</taxon>
        <taxon>Candidatus Methanoperedens</taxon>
    </lineage>
</organism>
<dbReference type="InterPro" id="IPR029479">
    <property type="entry name" value="Nitroreductase"/>
</dbReference>
<dbReference type="Pfam" id="PF00881">
    <property type="entry name" value="Nitroreductase"/>
    <property type="match status" value="1"/>
</dbReference>
<dbReference type="STRING" id="1392998.ANME2D_00652"/>
<protein>
    <submittedName>
        <fullName evidence="4">Putative NADH dehydrogenase/NAD(P)H nitroreductase AF_0226</fullName>
        <ecNumber evidence="4">1.-.-.-</ecNumber>
    </submittedName>
</protein>
<dbReference type="SUPFAM" id="SSF55469">
    <property type="entry name" value="FMN-dependent nitroreductase-like"/>
    <property type="match status" value="1"/>
</dbReference>
<reference evidence="5" key="1">
    <citation type="submission" date="2017-06" db="EMBL/GenBank/DDBJ databases">
        <authorList>
            <person name="Cremers G."/>
        </authorList>
    </citation>
    <scope>NUCLEOTIDE SEQUENCE [LARGE SCALE GENOMIC DNA]</scope>
</reference>
<dbReference type="RefSeq" id="WP_096204374.1">
    <property type="nucleotide sequence ID" value="NZ_FZMP01000070.1"/>
</dbReference>
<keyword evidence="2 4" id="KW-0560">Oxidoreductase</keyword>
<evidence type="ECO:0000259" key="3">
    <source>
        <dbReference type="Pfam" id="PF00881"/>
    </source>
</evidence>
<dbReference type="EC" id="1.-.-.-" evidence="4"/>
<comment type="similarity">
    <text evidence="1">Belongs to the nitroreductase family.</text>
</comment>
<keyword evidence="5" id="KW-1185">Reference proteome</keyword>
<feature type="domain" description="Nitroreductase" evidence="3">
    <location>
        <begin position="63"/>
        <end position="150"/>
    </location>
</feature>
<accession>A0A284VLM9</accession>
<evidence type="ECO:0000313" key="5">
    <source>
        <dbReference type="Proteomes" id="UP000218615"/>
    </source>
</evidence>
<name>A0A284VLM9_9EURY</name>
<dbReference type="OrthoDB" id="287850at2157"/>
<dbReference type="PANTHER" id="PTHR43673">
    <property type="entry name" value="NAD(P)H NITROREDUCTASE YDGI-RELATED"/>
    <property type="match status" value="1"/>
</dbReference>
<evidence type="ECO:0000256" key="2">
    <source>
        <dbReference type="ARBA" id="ARBA00023002"/>
    </source>
</evidence>
<evidence type="ECO:0000256" key="1">
    <source>
        <dbReference type="ARBA" id="ARBA00007118"/>
    </source>
</evidence>
<dbReference type="AlphaFoldDB" id="A0A284VLM9"/>